<keyword evidence="1" id="KW-0175">Coiled coil</keyword>
<dbReference type="PANTHER" id="PTHR18863:SF6">
    <property type="entry name" value="COILED-COIL DOMAIN-CONTAINING PROTEIN 170"/>
    <property type="match status" value="1"/>
</dbReference>
<organism evidence="3 4">
    <name type="scientific">Caenorhabditis bovis</name>
    <dbReference type="NCBI Taxonomy" id="2654633"/>
    <lineage>
        <taxon>Eukaryota</taxon>
        <taxon>Metazoa</taxon>
        <taxon>Ecdysozoa</taxon>
        <taxon>Nematoda</taxon>
        <taxon>Chromadorea</taxon>
        <taxon>Rhabditida</taxon>
        <taxon>Rhabditina</taxon>
        <taxon>Rhabditomorpha</taxon>
        <taxon>Rhabditoidea</taxon>
        <taxon>Rhabditidae</taxon>
        <taxon>Peloderinae</taxon>
        <taxon>Caenorhabditis</taxon>
    </lineage>
</organism>
<feature type="compositionally biased region" description="Polar residues" evidence="2">
    <location>
        <begin position="595"/>
        <end position="606"/>
    </location>
</feature>
<feature type="coiled-coil region" evidence="1">
    <location>
        <begin position="529"/>
        <end position="563"/>
    </location>
</feature>
<dbReference type="InterPro" id="IPR039139">
    <property type="entry name" value="CCDC170-like"/>
</dbReference>
<accession>A0A8S1EQW6</accession>
<feature type="region of interest" description="Disordered" evidence="2">
    <location>
        <begin position="572"/>
        <end position="606"/>
    </location>
</feature>
<name>A0A8S1EQW6_9PELO</name>
<dbReference type="EMBL" id="CADEPM010000004">
    <property type="protein sequence ID" value="CAB3403828.1"/>
    <property type="molecule type" value="Genomic_DNA"/>
</dbReference>
<evidence type="ECO:0000256" key="2">
    <source>
        <dbReference type="SAM" id="MobiDB-lite"/>
    </source>
</evidence>
<dbReference type="PANTHER" id="PTHR18863">
    <property type="entry name" value="TSEC-2-RELATED"/>
    <property type="match status" value="1"/>
</dbReference>
<evidence type="ECO:0000313" key="4">
    <source>
        <dbReference type="Proteomes" id="UP000494206"/>
    </source>
</evidence>
<protein>
    <submittedName>
        <fullName evidence="3">Uncharacterized protein</fullName>
    </submittedName>
</protein>
<dbReference type="OrthoDB" id="5832575at2759"/>
<sequence>MFSSQTSIETKGEEVEEEEEKPTVEPTPIVELDDQTAAATEALKIRGKKMAQSLRPRTSPYKNNADDEDRSGSPDSIAATYTIRDNRTERQTRIKLESLERRLRANEKSRKEIELEVEKWRRLAERNSKRLPELEIELAEATQARDEWMAKSQELEVLITQLTQERDELQKRLDEMEDRVDGFSRKISVLMDVGEEPKDLEGVEKEISNNLEKIGQLEKENMELKDAVQMLSSKLTTNQDNVSTLMNQLESSKIQSSEIHGICRKELEIRQEHEHRINHDVTILNSTVNEQKHELEMLKSEIRCLRSYSQEMSNSNRNNIILLKAAETERRSFLETLVVLLNENIEATENDIKKTIRDLVRAKNSEQTKRLEAEKKAANAEAILLDQAKNQRSALFRARLSEEEYAKAEEKIAELEQELLASDLERKNLEHQISNLDNCVAKVSQLLDVPSTLGGVFDGIFERIEYLLQQEAIHKLVLNENRLISDGIIRSLQGVKKELSGSEKKGLKTLNIVEKLNKDFLTTVTIETLKAADLEKHTMKKKMSEQEQKIRQLEREKKEGERIRSIIAKWEKRQNPKDGVKAFRSTPSIDHVRTKSQTSMSATSQT</sequence>
<feature type="region of interest" description="Disordered" evidence="2">
    <location>
        <begin position="1"/>
        <end position="84"/>
    </location>
</feature>
<evidence type="ECO:0000256" key="1">
    <source>
        <dbReference type="SAM" id="Coils"/>
    </source>
</evidence>
<feature type="compositionally biased region" description="Basic and acidic residues" evidence="2">
    <location>
        <begin position="572"/>
        <end position="581"/>
    </location>
</feature>
<evidence type="ECO:0000313" key="3">
    <source>
        <dbReference type="EMBL" id="CAB3403828.1"/>
    </source>
</evidence>
<dbReference type="AlphaFoldDB" id="A0A8S1EQW6"/>
<gene>
    <name evidence="3" type="ORF">CBOVIS_LOCUS6241</name>
</gene>
<comment type="caution">
    <text evidence="3">The sequence shown here is derived from an EMBL/GenBank/DDBJ whole genome shotgun (WGS) entry which is preliminary data.</text>
</comment>
<feature type="coiled-coil region" evidence="1">
    <location>
        <begin position="338"/>
        <end position="432"/>
    </location>
</feature>
<feature type="coiled-coil region" evidence="1">
    <location>
        <begin position="96"/>
        <end position="234"/>
    </location>
</feature>
<proteinExistence type="predicted"/>
<keyword evidence="4" id="KW-1185">Reference proteome</keyword>
<reference evidence="3 4" key="1">
    <citation type="submission" date="2020-04" db="EMBL/GenBank/DDBJ databases">
        <authorList>
            <person name="Laetsch R D."/>
            <person name="Stevens L."/>
            <person name="Kumar S."/>
            <person name="Blaxter L. M."/>
        </authorList>
    </citation>
    <scope>NUCLEOTIDE SEQUENCE [LARGE SCALE GENOMIC DNA]</scope>
</reference>
<dbReference type="Proteomes" id="UP000494206">
    <property type="component" value="Unassembled WGS sequence"/>
</dbReference>